<evidence type="ECO:0000313" key="7">
    <source>
        <dbReference type="EMBL" id="MBU5675345.1"/>
    </source>
</evidence>
<evidence type="ECO:0000256" key="1">
    <source>
        <dbReference type="ARBA" id="ARBA00007812"/>
    </source>
</evidence>
<dbReference type="Pfam" id="PF02775">
    <property type="entry name" value="TPP_enzyme_C"/>
    <property type="match status" value="1"/>
</dbReference>
<feature type="domain" description="Thiamine pyrophosphate enzyme TPP-binding" evidence="5">
    <location>
        <begin position="375"/>
        <end position="522"/>
    </location>
</feature>
<dbReference type="Pfam" id="PF00205">
    <property type="entry name" value="TPP_enzyme_M"/>
    <property type="match status" value="1"/>
</dbReference>
<dbReference type="InterPro" id="IPR011766">
    <property type="entry name" value="TPP_enzyme_TPP-bd"/>
</dbReference>
<dbReference type="PANTHER" id="PTHR18968">
    <property type="entry name" value="THIAMINE PYROPHOSPHATE ENZYMES"/>
    <property type="match status" value="1"/>
</dbReference>
<evidence type="ECO:0000259" key="6">
    <source>
        <dbReference type="Pfam" id="PF02776"/>
    </source>
</evidence>
<dbReference type="EMBL" id="JAHLQK010000001">
    <property type="protein sequence ID" value="MBU5675345.1"/>
    <property type="molecule type" value="Genomic_DNA"/>
</dbReference>
<dbReference type="InterPro" id="IPR045229">
    <property type="entry name" value="TPP_enz"/>
</dbReference>
<feature type="domain" description="Thiamine pyrophosphate enzyme central" evidence="4">
    <location>
        <begin position="188"/>
        <end position="324"/>
    </location>
</feature>
<dbReference type="CDD" id="cd00568">
    <property type="entry name" value="TPP_enzymes"/>
    <property type="match status" value="1"/>
</dbReference>
<evidence type="ECO:0000259" key="4">
    <source>
        <dbReference type="Pfam" id="PF00205"/>
    </source>
</evidence>
<dbReference type="PANTHER" id="PTHR18968:SF13">
    <property type="entry name" value="ACETOLACTATE SYNTHASE CATALYTIC SUBUNIT, MITOCHONDRIAL"/>
    <property type="match status" value="1"/>
</dbReference>
<dbReference type="RefSeq" id="WP_216414833.1">
    <property type="nucleotide sequence ID" value="NZ_JAHLQK010000001.1"/>
</dbReference>
<accession>A0ABS6G1T5</accession>
<evidence type="ECO:0000313" key="8">
    <source>
        <dbReference type="Proteomes" id="UP000779508"/>
    </source>
</evidence>
<proteinExistence type="inferred from homology"/>
<evidence type="ECO:0000256" key="3">
    <source>
        <dbReference type="RuleBase" id="RU362132"/>
    </source>
</evidence>
<dbReference type="CDD" id="cd07035">
    <property type="entry name" value="TPP_PYR_POX_like"/>
    <property type="match status" value="1"/>
</dbReference>
<protein>
    <submittedName>
        <fullName evidence="7">Thiamine pyrophosphate-binding protein</fullName>
    </submittedName>
</protein>
<comment type="similarity">
    <text evidence="1 3">Belongs to the TPP enzyme family.</text>
</comment>
<sequence length="541" mass="59945">MRISDAILKFLYNNGVTCSFGIPTAQMSAFNDGLNDCDIDYIVVKNEAAATYSAGRYSDLTRDLGVCFVGGCVGVNNGINGIADAYRNKLPVVIFSSYVNNATMNKNALQELITTDITLPITKYSKTIFDKENILEEVKKAIEIALTPPHGPVHISIPADIQAMPFEGDIPESINREALAPKYDMDSLNKAIDTIKSSKTGVIMVGRGARGLSKEIKSLSKKLQWPIITTPNAKGIINGDFELNLGNYGWCTTDRASDYINTTKFECTLILGTSLGQMSTVIYNKNLVEDKKVIHIDWDKTELNKIFKADIPVFCDLKLAINKLNESIIDTENNKLYIKQEANAPYVQNHTGLSLQLFMKKITDIVPDNTCFVQDMGENMNFSFRYLLLKENMDFQTSLNYACMGTAVGGALGSYMADPSKTYAVIVGDGSFFMNGMEILTAKEHNMPIIYFVINNAMLALVEHGGRFVFGRSHKGACTYERISITDMSKAMGIDAVQISNIEELDILKNKFENLSKPLVVELITDGSEICMDNSRWNKSK</sequence>
<reference evidence="7 8" key="1">
    <citation type="submission" date="2021-06" db="EMBL/GenBank/DDBJ databases">
        <authorList>
            <person name="Sun Q."/>
            <person name="Li D."/>
        </authorList>
    </citation>
    <scope>NUCLEOTIDE SEQUENCE [LARGE SCALE GENOMIC DNA]</scope>
    <source>
        <strain evidence="7 8">MSJ-5</strain>
    </source>
</reference>
<dbReference type="InterPro" id="IPR012000">
    <property type="entry name" value="Thiamin_PyroP_enz_cen_dom"/>
</dbReference>
<keyword evidence="2 3" id="KW-0786">Thiamine pyrophosphate</keyword>
<gene>
    <name evidence="7" type="ORF">KQI88_02810</name>
</gene>
<evidence type="ECO:0000259" key="5">
    <source>
        <dbReference type="Pfam" id="PF02775"/>
    </source>
</evidence>
<name>A0ABS6G1T5_9FIRM</name>
<dbReference type="InterPro" id="IPR012001">
    <property type="entry name" value="Thiamin_PyroP_enz_TPP-bd_dom"/>
</dbReference>
<comment type="caution">
    <text evidence="7">The sequence shown here is derived from an EMBL/GenBank/DDBJ whole genome shotgun (WGS) entry which is preliminary data.</text>
</comment>
<keyword evidence="8" id="KW-1185">Reference proteome</keyword>
<dbReference type="Pfam" id="PF02776">
    <property type="entry name" value="TPP_enzyme_N"/>
    <property type="match status" value="1"/>
</dbReference>
<evidence type="ECO:0000256" key="2">
    <source>
        <dbReference type="ARBA" id="ARBA00023052"/>
    </source>
</evidence>
<organism evidence="7 8">
    <name type="scientific">Alkaliphilus flagellatus</name>
    <dbReference type="NCBI Taxonomy" id="2841507"/>
    <lineage>
        <taxon>Bacteria</taxon>
        <taxon>Bacillati</taxon>
        <taxon>Bacillota</taxon>
        <taxon>Clostridia</taxon>
        <taxon>Peptostreptococcales</taxon>
        <taxon>Natronincolaceae</taxon>
        <taxon>Alkaliphilus</taxon>
    </lineage>
</organism>
<feature type="domain" description="Thiamine pyrophosphate enzyme N-terminal TPP-binding" evidence="6">
    <location>
        <begin position="1"/>
        <end position="112"/>
    </location>
</feature>
<dbReference type="Proteomes" id="UP000779508">
    <property type="component" value="Unassembled WGS sequence"/>
</dbReference>